<sequence>MVNDVRALLQEAVADPPGDETDLSAVLLGGRRRVRRRRGGGVLGSTVALGVVAATLALVTSGGADPSRVAEHRVPRPEGPVLRVSDAGTAVEGRDYDLLASYTNRDLQSRNGQYFDGVTDDGLILFRDGPHGLHNRVRWALRDPATGVNDWLPDPPAGVDEPRALRLGADRLYFVATPLDGRRPFRVLVLDRATRTWSTLVWPGLPRAEEYDAAFGPDGRIYVGVQATAATPPPGGWPTGPDGEADDAAAEADTNDLWSVAPGDLADVRDEKTRVGVFTFTESALVWTTQRDGTREQVHVRDLRTGAEHDFDPRLGARCNVLSFRASGDRIVIGQYCGTYDDGRDDRVQVLTTDGETVTTLQGDSIDGWLADGSGDGHLVQVRAWRPDQEGDLVYDLDTDRLLRVSDSVSSWSMGGPVPAGSLLIDRAYGEDGGSSASVIPDKGAVQWLVRWRS</sequence>
<keyword evidence="2" id="KW-0812">Transmembrane</keyword>
<dbReference type="EMBL" id="WBVM01000003">
    <property type="protein sequence ID" value="KAB2808250.1"/>
    <property type="molecule type" value="Genomic_DNA"/>
</dbReference>
<evidence type="ECO:0008006" key="5">
    <source>
        <dbReference type="Google" id="ProtNLM"/>
    </source>
</evidence>
<proteinExistence type="predicted"/>
<reference evidence="3 4" key="1">
    <citation type="submission" date="2019-09" db="EMBL/GenBank/DDBJ databases">
        <title>Pimelobacter sp. isolated from Paulinella.</title>
        <authorList>
            <person name="Jeong S.E."/>
        </authorList>
    </citation>
    <scope>NUCLEOTIDE SEQUENCE [LARGE SCALE GENOMIC DNA]</scope>
    <source>
        <strain evidence="3 4">Pch-N</strain>
    </source>
</reference>
<protein>
    <recommendedName>
        <fullName evidence="5">WD40 repeat domain-containing protein</fullName>
    </recommendedName>
</protein>
<dbReference type="SUPFAM" id="SSF50998">
    <property type="entry name" value="Quinoprotein alcohol dehydrogenase-like"/>
    <property type="match status" value="1"/>
</dbReference>
<feature type="region of interest" description="Disordered" evidence="1">
    <location>
        <begin position="228"/>
        <end position="247"/>
    </location>
</feature>
<accession>A0A7J5DSW9</accession>
<evidence type="ECO:0000313" key="3">
    <source>
        <dbReference type="EMBL" id="KAB2808250.1"/>
    </source>
</evidence>
<organism evidence="3 4">
    <name type="scientific">Nocardioides simplex</name>
    <name type="common">Arthrobacter simplex</name>
    <dbReference type="NCBI Taxonomy" id="2045"/>
    <lineage>
        <taxon>Bacteria</taxon>
        <taxon>Bacillati</taxon>
        <taxon>Actinomycetota</taxon>
        <taxon>Actinomycetes</taxon>
        <taxon>Propionibacteriales</taxon>
        <taxon>Nocardioidaceae</taxon>
        <taxon>Pimelobacter</taxon>
    </lineage>
</organism>
<dbReference type="InterPro" id="IPR011047">
    <property type="entry name" value="Quinoprotein_ADH-like_sf"/>
</dbReference>
<keyword evidence="2" id="KW-0472">Membrane</keyword>
<name>A0A7J5DSW9_NOCSI</name>
<dbReference type="Proteomes" id="UP000449906">
    <property type="component" value="Unassembled WGS sequence"/>
</dbReference>
<keyword evidence="2" id="KW-1133">Transmembrane helix</keyword>
<evidence type="ECO:0000313" key="4">
    <source>
        <dbReference type="Proteomes" id="UP000449906"/>
    </source>
</evidence>
<feature type="transmembrane region" description="Helical" evidence="2">
    <location>
        <begin position="41"/>
        <end position="59"/>
    </location>
</feature>
<evidence type="ECO:0000256" key="1">
    <source>
        <dbReference type="SAM" id="MobiDB-lite"/>
    </source>
</evidence>
<gene>
    <name evidence="3" type="ORF">F9L07_22270</name>
</gene>
<dbReference type="AlphaFoldDB" id="A0A7J5DSW9"/>
<comment type="caution">
    <text evidence="3">The sequence shown here is derived from an EMBL/GenBank/DDBJ whole genome shotgun (WGS) entry which is preliminary data.</text>
</comment>
<dbReference type="RefSeq" id="WP_151581937.1">
    <property type="nucleotide sequence ID" value="NZ_WBVM01000003.1"/>
</dbReference>
<evidence type="ECO:0000256" key="2">
    <source>
        <dbReference type="SAM" id="Phobius"/>
    </source>
</evidence>